<reference evidence="2" key="1">
    <citation type="submission" date="2022-08" db="EMBL/GenBank/DDBJ databases">
        <authorList>
            <consortium name="DOE Joint Genome Institute"/>
            <person name="Min B."/>
            <person name="Riley R."/>
            <person name="Sierra-Patev S."/>
            <person name="Naranjo-Ortiz M."/>
            <person name="Looney B."/>
            <person name="Konkel Z."/>
            <person name="Slot J.C."/>
            <person name="Sakamoto Y."/>
            <person name="Steenwyk J.L."/>
            <person name="Rokas A."/>
            <person name="Carro J."/>
            <person name="Camarero S."/>
            <person name="Ferreira P."/>
            <person name="Molpeceres G."/>
            <person name="Ruiz-Duenas F.J."/>
            <person name="Serrano A."/>
            <person name="Henrissat B."/>
            <person name="Drula E."/>
            <person name="Hughes K.W."/>
            <person name="Mata J.L."/>
            <person name="Ishikawa N.K."/>
            <person name="Vargas-Isla R."/>
            <person name="Ushijima S."/>
            <person name="Smith C.A."/>
            <person name="Ahrendt S."/>
            <person name="Andreopoulos W."/>
            <person name="He G."/>
            <person name="Labutti K."/>
            <person name="Lipzen A."/>
            <person name="Ng V."/>
            <person name="Sandor L."/>
            <person name="Barry K."/>
            <person name="Martinez A.T."/>
            <person name="Xiao Y."/>
            <person name="Gibbons J.G."/>
            <person name="Terashima K."/>
            <person name="Hibbett D.S."/>
            <person name="Grigoriev I.V."/>
        </authorList>
    </citation>
    <scope>NUCLEOTIDE SEQUENCE</scope>
    <source>
        <strain evidence="2">TFB7829</strain>
    </source>
</reference>
<name>A0AA38Q173_9AGAR</name>
<dbReference type="AlphaFoldDB" id="A0AA38Q173"/>
<sequence length="119" mass="12805">PALAHPLYSKYILVAVSDTKPESAQAGAVKVFTHACEHTTNVVVRAYHGSAEHAALNKDVSMVAVATKPMHQTDAAMKVIETGKYIFIEWPAGKNINETKDIYDAATPARDKGIETIVG</sequence>
<feature type="non-terminal residue" evidence="2">
    <location>
        <position position="1"/>
    </location>
</feature>
<dbReference type="Gene3D" id="3.40.50.720">
    <property type="entry name" value="NAD(P)-binding Rossmann-like Domain"/>
    <property type="match status" value="1"/>
</dbReference>
<proteinExistence type="predicted"/>
<evidence type="ECO:0000313" key="2">
    <source>
        <dbReference type="EMBL" id="KAJ3985549.1"/>
    </source>
</evidence>
<accession>A0AA38Q173</accession>
<dbReference type="EMBL" id="MU801959">
    <property type="protein sequence ID" value="KAJ3985549.1"/>
    <property type="molecule type" value="Genomic_DNA"/>
</dbReference>
<evidence type="ECO:0000259" key="1">
    <source>
        <dbReference type="Pfam" id="PF01408"/>
    </source>
</evidence>
<dbReference type="Pfam" id="PF01408">
    <property type="entry name" value="GFO_IDH_MocA"/>
    <property type="match status" value="1"/>
</dbReference>
<protein>
    <recommendedName>
        <fullName evidence="1">Gfo/Idh/MocA-like oxidoreductase N-terminal domain-containing protein</fullName>
    </recommendedName>
</protein>
<organism evidence="2 3">
    <name type="scientific">Lentinula detonsa</name>
    <dbReference type="NCBI Taxonomy" id="2804962"/>
    <lineage>
        <taxon>Eukaryota</taxon>
        <taxon>Fungi</taxon>
        <taxon>Dikarya</taxon>
        <taxon>Basidiomycota</taxon>
        <taxon>Agaricomycotina</taxon>
        <taxon>Agaricomycetes</taxon>
        <taxon>Agaricomycetidae</taxon>
        <taxon>Agaricales</taxon>
        <taxon>Marasmiineae</taxon>
        <taxon>Omphalotaceae</taxon>
        <taxon>Lentinula</taxon>
    </lineage>
</organism>
<dbReference type="SUPFAM" id="SSF51735">
    <property type="entry name" value="NAD(P)-binding Rossmann-fold domains"/>
    <property type="match status" value="1"/>
</dbReference>
<dbReference type="Proteomes" id="UP001163850">
    <property type="component" value="Unassembled WGS sequence"/>
</dbReference>
<comment type="caution">
    <text evidence="2">The sequence shown here is derived from an EMBL/GenBank/DDBJ whole genome shotgun (WGS) entry which is preliminary data.</text>
</comment>
<gene>
    <name evidence="2" type="ORF">F5890DRAFT_1409224</name>
</gene>
<evidence type="ECO:0000313" key="3">
    <source>
        <dbReference type="Proteomes" id="UP001163850"/>
    </source>
</evidence>
<dbReference type="InterPro" id="IPR000683">
    <property type="entry name" value="Gfo/Idh/MocA-like_OxRdtase_N"/>
</dbReference>
<dbReference type="GO" id="GO:0000166">
    <property type="term" value="F:nucleotide binding"/>
    <property type="evidence" value="ECO:0007669"/>
    <property type="project" value="InterPro"/>
</dbReference>
<dbReference type="InterPro" id="IPR036291">
    <property type="entry name" value="NAD(P)-bd_dom_sf"/>
</dbReference>
<feature type="domain" description="Gfo/Idh/MocA-like oxidoreductase N-terminal" evidence="1">
    <location>
        <begin position="11"/>
        <end position="107"/>
    </location>
</feature>